<dbReference type="NCBIfam" id="TIGR00369">
    <property type="entry name" value="unchar_dom_1"/>
    <property type="match status" value="1"/>
</dbReference>
<comment type="catalytic activity">
    <reaction evidence="3">
        <text>a long-chain fatty acyl-CoA + H2O = a long-chain fatty acid + CoA + H(+)</text>
        <dbReference type="Rhea" id="RHEA:67680"/>
        <dbReference type="ChEBI" id="CHEBI:15377"/>
        <dbReference type="ChEBI" id="CHEBI:15378"/>
        <dbReference type="ChEBI" id="CHEBI:57287"/>
        <dbReference type="ChEBI" id="CHEBI:57560"/>
        <dbReference type="ChEBI" id="CHEBI:83139"/>
    </reaction>
</comment>
<name>A0ABQ6M1L7_9GAMM</name>
<evidence type="ECO:0000256" key="6">
    <source>
        <dbReference type="ARBA" id="ARBA00040062"/>
    </source>
</evidence>
<evidence type="ECO:0000256" key="2">
    <source>
        <dbReference type="ARBA" id="ARBA00035880"/>
    </source>
</evidence>
<evidence type="ECO:0000256" key="3">
    <source>
        <dbReference type="ARBA" id="ARBA00036002"/>
    </source>
</evidence>
<accession>A0ABQ6M1L7</accession>
<reference evidence="9 10" key="1">
    <citation type="submission" date="2023-04" db="EMBL/GenBank/DDBJ databases">
        <title>Marinobulbifer ophiurae gen. nov., sp. Nov., isolate from tissue of brittle star Ophioplocus japonicus.</title>
        <authorList>
            <person name="Kawano K."/>
            <person name="Sawayama S."/>
            <person name="Nakagawa S."/>
        </authorList>
    </citation>
    <scope>NUCLEOTIDE SEQUENCE [LARGE SCALE GENOMIC DNA]</scope>
    <source>
        <strain evidence="9 10">NKW57</strain>
    </source>
</reference>
<keyword evidence="10" id="KW-1185">Reference proteome</keyword>
<gene>
    <name evidence="9" type="ORF">MNKW57_25030</name>
</gene>
<dbReference type="InterPro" id="IPR003736">
    <property type="entry name" value="PAAI_dom"/>
</dbReference>
<sequence>MTEPSPDELRALIGKAFNDIPFNKHIGLALEDIESDTLSARFEFKPELVGNVWQKILHGGVTASVLDAVGGMTAMYAAYMRLGDISWQEKVKRLGKLGTIDMRIDYLKPGRGEWFRGVGSILRTGNKLVVTRMELSNSEGELIAVGTATYLY</sequence>
<dbReference type="RefSeq" id="WP_285764794.1">
    <property type="nucleotide sequence ID" value="NZ_BSYJ01000005.1"/>
</dbReference>
<evidence type="ECO:0000256" key="7">
    <source>
        <dbReference type="ARBA" id="ARBA00048062"/>
    </source>
</evidence>
<organism evidence="9 10">
    <name type="scientific">Biformimicrobium ophioploci</name>
    <dbReference type="NCBI Taxonomy" id="3036711"/>
    <lineage>
        <taxon>Bacteria</taxon>
        <taxon>Pseudomonadati</taxon>
        <taxon>Pseudomonadota</taxon>
        <taxon>Gammaproteobacteria</taxon>
        <taxon>Cellvibrionales</taxon>
        <taxon>Microbulbiferaceae</taxon>
        <taxon>Biformimicrobium</taxon>
    </lineage>
</organism>
<dbReference type="Proteomes" id="UP001224392">
    <property type="component" value="Unassembled WGS sequence"/>
</dbReference>
<evidence type="ECO:0000313" key="9">
    <source>
        <dbReference type="EMBL" id="GMG88182.1"/>
    </source>
</evidence>
<dbReference type="EC" id="3.1.2.20" evidence="5"/>
<dbReference type="Gene3D" id="3.10.129.10">
    <property type="entry name" value="Hotdog Thioesterase"/>
    <property type="match status" value="1"/>
</dbReference>
<evidence type="ECO:0000259" key="8">
    <source>
        <dbReference type="Pfam" id="PF03061"/>
    </source>
</evidence>
<dbReference type="EMBL" id="BSYJ01000005">
    <property type="protein sequence ID" value="GMG88182.1"/>
    <property type="molecule type" value="Genomic_DNA"/>
</dbReference>
<dbReference type="Pfam" id="PF03061">
    <property type="entry name" value="4HBT"/>
    <property type="match status" value="1"/>
</dbReference>
<comment type="caution">
    <text evidence="9">The sequence shown here is derived from an EMBL/GenBank/DDBJ whole genome shotgun (WGS) entry which is preliminary data.</text>
</comment>
<evidence type="ECO:0000313" key="10">
    <source>
        <dbReference type="Proteomes" id="UP001224392"/>
    </source>
</evidence>
<dbReference type="SUPFAM" id="SSF54637">
    <property type="entry name" value="Thioesterase/thiol ester dehydrase-isomerase"/>
    <property type="match status" value="1"/>
</dbReference>
<feature type="domain" description="Thioesterase" evidence="8">
    <location>
        <begin position="55"/>
        <end position="143"/>
    </location>
</feature>
<proteinExistence type="inferred from homology"/>
<evidence type="ECO:0000256" key="4">
    <source>
        <dbReference type="ARBA" id="ARBA00038381"/>
    </source>
</evidence>
<evidence type="ECO:0000256" key="1">
    <source>
        <dbReference type="ARBA" id="ARBA00022801"/>
    </source>
</evidence>
<protein>
    <recommendedName>
        <fullName evidence="6">Medium/long-chain acyl-CoA thioesterase YigI</fullName>
        <ecNumber evidence="5">3.1.2.20</ecNumber>
    </recommendedName>
</protein>
<dbReference type="InterPro" id="IPR006683">
    <property type="entry name" value="Thioestr_dom"/>
</dbReference>
<keyword evidence="1" id="KW-0378">Hydrolase</keyword>
<dbReference type="PANTHER" id="PTHR43240:SF20">
    <property type="entry name" value="MEDIUM_LONG-CHAIN ACYL-COA THIOESTERASE YIGI"/>
    <property type="match status" value="1"/>
</dbReference>
<comment type="catalytic activity">
    <reaction evidence="2">
        <text>a fatty acyl-CoA + H2O = a fatty acid + CoA + H(+)</text>
        <dbReference type="Rhea" id="RHEA:16781"/>
        <dbReference type="ChEBI" id="CHEBI:15377"/>
        <dbReference type="ChEBI" id="CHEBI:15378"/>
        <dbReference type="ChEBI" id="CHEBI:28868"/>
        <dbReference type="ChEBI" id="CHEBI:57287"/>
        <dbReference type="ChEBI" id="CHEBI:77636"/>
        <dbReference type="EC" id="3.1.2.20"/>
    </reaction>
</comment>
<dbReference type="InterPro" id="IPR029069">
    <property type="entry name" value="HotDog_dom_sf"/>
</dbReference>
<dbReference type="NCBIfam" id="NF008675">
    <property type="entry name" value="PRK11688.1"/>
    <property type="match status" value="1"/>
</dbReference>
<comment type="catalytic activity">
    <reaction evidence="7">
        <text>a medium-chain fatty acyl-CoA + H2O = a medium-chain fatty acid + CoA + H(+)</text>
        <dbReference type="Rhea" id="RHEA:68184"/>
        <dbReference type="ChEBI" id="CHEBI:15377"/>
        <dbReference type="ChEBI" id="CHEBI:15378"/>
        <dbReference type="ChEBI" id="CHEBI:57287"/>
        <dbReference type="ChEBI" id="CHEBI:59558"/>
        <dbReference type="ChEBI" id="CHEBI:90546"/>
    </reaction>
</comment>
<dbReference type="CDD" id="cd03443">
    <property type="entry name" value="PaaI_thioesterase"/>
    <property type="match status" value="1"/>
</dbReference>
<evidence type="ECO:0000256" key="5">
    <source>
        <dbReference type="ARBA" id="ARBA00038894"/>
    </source>
</evidence>
<comment type="similarity">
    <text evidence="4">Belongs to the YigI thioesterase family.</text>
</comment>
<dbReference type="PANTHER" id="PTHR43240">
    <property type="entry name" value="1,4-DIHYDROXY-2-NAPHTHOYL-COA THIOESTERASE 1"/>
    <property type="match status" value="1"/>
</dbReference>